<name>Q54DH2_DICDI</name>
<dbReference type="KEGG" id="ddi:DDB_G0292274"/>
<organism evidence="1 2">
    <name type="scientific">Dictyostelium discoideum</name>
    <name type="common">Social amoeba</name>
    <dbReference type="NCBI Taxonomy" id="44689"/>
    <lineage>
        <taxon>Eukaryota</taxon>
        <taxon>Amoebozoa</taxon>
        <taxon>Evosea</taxon>
        <taxon>Eumycetozoa</taxon>
        <taxon>Dictyostelia</taxon>
        <taxon>Dictyosteliales</taxon>
        <taxon>Dictyosteliaceae</taxon>
        <taxon>Dictyostelium</taxon>
    </lineage>
</organism>
<dbReference type="Proteomes" id="UP000002195">
    <property type="component" value="Unassembled WGS sequence"/>
</dbReference>
<dbReference type="SMR" id="Q54DH2"/>
<dbReference type="PaxDb" id="44689-DDB0184295"/>
<protein>
    <recommendedName>
        <fullName evidence="3">FNIP repeat-containing protein</fullName>
    </recommendedName>
</protein>
<keyword evidence="2" id="KW-1185">Reference proteome</keyword>
<dbReference type="eggNOG" id="ENOG502SWWV">
    <property type="taxonomic scope" value="Eukaryota"/>
</dbReference>
<dbReference type="AlphaFoldDB" id="Q54DH2"/>
<dbReference type="InterPro" id="IPR040328">
    <property type="entry name" value="DDB_G0279899-like"/>
</dbReference>
<comment type="caution">
    <text evidence="1">The sequence shown here is derived from an EMBL/GenBank/DDBJ whole genome shotgun (WGS) entry which is preliminary data.</text>
</comment>
<dbReference type="Pfam" id="PF05725">
    <property type="entry name" value="FNIP"/>
    <property type="match status" value="1"/>
</dbReference>
<dbReference type="FunCoup" id="Q54DH2">
    <property type="interactions" value="16"/>
</dbReference>
<dbReference type="HOGENOM" id="CLU_018467_0_0_1"/>
<dbReference type="RefSeq" id="XP_629669.1">
    <property type="nucleotide sequence ID" value="XM_629667.1"/>
</dbReference>
<proteinExistence type="predicted"/>
<dbReference type="GeneID" id="8628585"/>
<dbReference type="InParanoid" id="Q54DH2"/>
<sequence length="347" mass="39882">MIVLFEILLKIPYNNNHIQNLDKQIDINNKLLNESNNLFKPLEDKHTENVNTITKVFKELSKLLPIIEIDKIKQLVTLYDENKDINTNISTIIHDNLNNINLITNKYKNTINQINIDQIINNNKNNYQHIEILKHCHQSQLLIKDNQNENKIKELINQYKNVNIVNNSKQVKESIKEIFEISDSLSIANVKDPKRVTVTGKGYFIYKNDSIIPNGTTHVAIAPSVRTIKIGSIPTSIQYLVLLDGFNVQLKEGMLPQSIIYLYVGAIKKPLLKGSIPNSVTGLFLLDGFNQEITEIPQSSCLYLFDTPLTNFPFQNLIYRSPKYKQQLTHSKVGNWDGRNYDPIIEL</sequence>
<reference evidence="1 2" key="1">
    <citation type="journal article" date="2005" name="Nature">
        <title>The genome of the social amoeba Dictyostelium discoideum.</title>
        <authorList>
            <consortium name="The Dictyostelium discoideum Sequencing Consortium"/>
            <person name="Eichinger L."/>
            <person name="Pachebat J.A."/>
            <person name="Glockner G."/>
            <person name="Rajandream M.A."/>
            <person name="Sucgang R."/>
            <person name="Berriman M."/>
            <person name="Song J."/>
            <person name="Olsen R."/>
            <person name="Szafranski K."/>
            <person name="Xu Q."/>
            <person name="Tunggal B."/>
            <person name="Kummerfeld S."/>
            <person name="Madera M."/>
            <person name="Konfortov B.A."/>
            <person name="Rivero F."/>
            <person name="Bankier A.T."/>
            <person name="Lehmann R."/>
            <person name="Hamlin N."/>
            <person name="Davies R."/>
            <person name="Gaudet P."/>
            <person name="Fey P."/>
            <person name="Pilcher K."/>
            <person name="Chen G."/>
            <person name="Saunders D."/>
            <person name="Sodergren E."/>
            <person name="Davis P."/>
            <person name="Kerhornou A."/>
            <person name="Nie X."/>
            <person name="Hall N."/>
            <person name="Anjard C."/>
            <person name="Hemphill L."/>
            <person name="Bason N."/>
            <person name="Farbrother P."/>
            <person name="Desany B."/>
            <person name="Just E."/>
            <person name="Morio T."/>
            <person name="Rost R."/>
            <person name="Churcher C."/>
            <person name="Cooper J."/>
            <person name="Haydock S."/>
            <person name="van Driessche N."/>
            <person name="Cronin A."/>
            <person name="Goodhead I."/>
            <person name="Muzny D."/>
            <person name="Mourier T."/>
            <person name="Pain A."/>
            <person name="Lu M."/>
            <person name="Harper D."/>
            <person name="Lindsay R."/>
            <person name="Hauser H."/>
            <person name="James K."/>
            <person name="Quiles M."/>
            <person name="Madan Babu M."/>
            <person name="Saito T."/>
            <person name="Buchrieser C."/>
            <person name="Wardroper A."/>
            <person name="Felder M."/>
            <person name="Thangavelu M."/>
            <person name="Johnson D."/>
            <person name="Knights A."/>
            <person name="Loulseged H."/>
            <person name="Mungall K."/>
            <person name="Oliver K."/>
            <person name="Price C."/>
            <person name="Quail M.A."/>
            <person name="Urushihara H."/>
            <person name="Hernandez J."/>
            <person name="Rabbinowitsch E."/>
            <person name="Steffen D."/>
            <person name="Sanders M."/>
            <person name="Ma J."/>
            <person name="Kohara Y."/>
            <person name="Sharp S."/>
            <person name="Simmonds M."/>
            <person name="Spiegler S."/>
            <person name="Tivey A."/>
            <person name="Sugano S."/>
            <person name="White B."/>
            <person name="Walker D."/>
            <person name="Woodward J."/>
            <person name="Winckler T."/>
            <person name="Tanaka Y."/>
            <person name="Shaulsky G."/>
            <person name="Schleicher M."/>
            <person name="Weinstock G."/>
            <person name="Rosenthal A."/>
            <person name="Cox E.C."/>
            <person name="Chisholm R.L."/>
            <person name="Gibbs R."/>
            <person name="Loomis W.F."/>
            <person name="Platzer M."/>
            <person name="Kay R.R."/>
            <person name="Williams J."/>
            <person name="Dear P.H."/>
            <person name="Noegel A.A."/>
            <person name="Barrell B."/>
            <person name="Kuspa A."/>
        </authorList>
    </citation>
    <scope>NUCLEOTIDE SEQUENCE [LARGE SCALE GENOMIC DNA]</scope>
    <source>
        <strain evidence="1 2">AX4</strain>
    </source>
</reference>
<dbReference type="PANTHER" id="PTHR31768">
    <property type="entry name" value="B BOX-TYPE DOMAIN-CONTAINING PROTEIN"/>
    <property type="match status" value="1"/>
</dbReference>
<gene>
    <name evidence="1" type="ORF">DDB_G0292274</name>
</gene>
<dbReference type="InterPro" id="IPR008615">
    <property type="entry name" value="FNIP"/>
</dbReference>
<accession>Q54DH2</accession>
<dbReference type="EMBL" id="AAFI02000189">
    <property type="protein sequence ID" value="EAL61261.1"/>
    <property type="molecule type" value="Genomic_DNA"/>
</dbReference>
<evidence type="ECO:0000313" key="2">
    <source>
        <dbReference type="Proteomes" id="UP000002195"/>
    </source>
</evidence>
<evidence type="ECO:0000313" key="1">
    <source>
        <dbReference type="EMBL" id="EAL61261.1"/>
    </source>
</evidence>
<dbReference type="VEuPathDB" id="AmoebaDB:DDB_G0292274"/>
<dbReference type="PANTHER" id="PTHR31768:SF3">
    <property type="entry name" value="B BOX-TYPE DOMAIN-CONTAINING PROTEIN-RELATED"/>
    <property type="match status" value="1"/>
</dbReference>
<evidence type="ECO:0008006" key="3">
    <source>
        <dbReference type="Google" id="ProtNLM"/>
    </source>
</evidence>